<dbReference type="Pfam" id="PF22599">
    <property type="entry name" value="SecDF_P1_head"/>
    <property type="match status" value="1"/>
</dbReference>
<feature type="chain" id="PRO_5019739752" description="SecDF P1 head subdomain domain-containing protein" evidence="1">
    <location>
        <begin position="28"/>
        <end position="166"/>
    </location>
</feature>
<dbReference type="AlphaFoldDB" id="A0A498CW07"/>
<dbReference type="Proteomes" id="UP000274786">
    <property type="component" value="Unassembled WGS sequence"/>
</dbReference>
<organism evidence="3 4">
    <name type="scientific">Stenotrophomonas rhizophila</name>
    <dbReference type="NCBI Taxonomy" id="216778"/>
    <lineage>
        <taxon>Bacteria</taxon>
        <taxon>Pseudomonadati</taxon>
        <taxon>Pseudomonadota</taxon>
        <taxon>Gammaproteobacteria</taxon>
        <taxon>Lysobacterales</taxon>
        <taxon>Lysobacteraceae</taxon>
        <taxon>Stenotrophomonas</taxon>
    </lineage>
</organism>
<evidence type="ECO:0000259" key="2">
    <source>
        <dbReference type="Pfam" id="PF22599"/>
    </source>
</evidence>
<reference evidence="3 4" key="1">
    <citation type="submission" date="2018-10" db="EMBL/GenBank/DDBJ databases">
        <title>Comparative analysis of microorganisms from saline springs in Andes Mountain Range, Colombia.</title>
        <authorList>
            <person name="Rubin E."/>
        </authorList>
    </citation>
    <scope>NUCLEOTIDE SEQUENCE [LARGE SCALE GENOMIC DNA]</scope>
    <source>
        <strain evidence="3 4">USBA GBX 843</strain>
    </source>
</reference>
<dbReference type="RefSeq" id="WP_121040737.1">
    <property type="nucleotide sequence ID" value="NZ_RCDC01000004.1"/>
</dbReference>
<dbReference type="PROSITE" id="PS51257">
    <property type="entry name" value="PROKAR_LIPOPROTEIN"/>
    <property type="match status" value="1"/>
</dbReference>
<comment type="caution">
    <text evidence="3">The sequence shown here is derived from an EMBL/GenBank/DDBJ whole genome shotgun (WGS) entry which is preliminary data.</text>
</comment>
<accession>A0A498CW07</accession>
<evidence type="ECO:0000313" key="4">
    <source>
        <dbReference type="Proteomes" id="UP000274786"/>
    </source>
</evidence>
<evidence type="ECO:0000313" key="3">
    <source>
        <dbReference type="EMBL" id="RLK57762.1"/>
    </source>
</evidence>
<dbReference type="EMBL" id="RCDC01000004">
    <property type="protein sequence ID" value="RLK57762.1"/>
    <property type="molecule type" value="Genomic_DNA"/>
</dbReference>
<dbReference type="Gene3D" id="3.30.1360.200">
    <property type="match status" value="1"/>
</dbReference>
<dbReference type="InterPro" id="IPR054384">
    <property type="entry name" value="SecDF_P1_head"/>
</dbReference>
<sequence>MRSTLLIVTMALASGLSACTQAPPAPAAPETTAGVAPLTNARIQMREVAEDAQRPGVTTLKDRDGNALPLIEPAFITTADIATVAVGSDGHTGHGTLILRFTDDAAPRILAATEARVAKRVAFTVGDQVLNVAVIAGPFAQTMQVSGLDSTEEAHRLYTEITGKAP</sequence>
<feature type="signal peptide" evidence="1">
    <location>
        <begin position="1"/>
        <end position="27"/>
    </location>
</feature>
<keyword evidence="1" id="KW-0732">Signal</keyword>
<evidence type="ECO:0000256" key="1">
    <source>
        <dbReference type="SAM" id="SignalP"/>
    </source>
</evidence>
<gene>
    <name evidence="3" type="ORF">BCL79_2176</name>
</gene>
<name>A0A498CW07_9GAMM</name>
<proteinExistence type="predicted"/>
<feature type="domain" description="SecDF P1 head subdomain" evidence="2">
    <location>
        <begin position="62"/>
        <end position="159"/>
    </location>
</feature>
<protein>
    <recommendedName>
        <fullName evidence="2">SecDF P1 head subdomain domain-containing protein</fullName>
    </recommendedName>
</protein>
<dbReference type="OrthoDB" id="6049713at2"/>